<keyword evidence="4" id="KW-1185">Reference proteome</keyword>
<feature type="compositionally biased region" description="Basic and acidic residues" evidence="1">
    <location>
        <begin position="68"/>
        <end position="77"/>
    </location>
</feature>
<accession>A0A922LBP6</accession>
<gene>
    <name evidence="3" type="ORF">DERF_002088</name>
</gene>
<feature type="region of interest" description="Disordered" evidence="1">
    <location>
        <begin position="68"/>
        <end position="106"/>
    </location>
</feature>
<reference evidence="3" key="2">
    <citation type="journal article" date="2022" name="Res Sq">
        <title>Comparative Genomics Reveals Insights into the Divergent Evolution of Astigmatic Mites and Household Pest Adaptations.</title>
        <authorList>
            <person name="Xiong Q."/>
            <person name="Wan A.T.-Y."/>
            <person name="Liu X.-Y."/>
            <person name="Fung C.S.-H."/>
            <person name="Xiao X."/>
            <person name="Malainual N."/>
            <person name="Hou J."/>
            <person name="Wang L."/>
            <person name="Wang M."/>
            <person name="Yang K."/>
            <person name="Cui Y."/>
            <person name="Leung E."/>
            <person name="Nong W."/>
            <person name="Shin S.-K."/>
            <person name="Au S."/>
            <person name="Jeong K.Y."/>
            <person name="Chew F.T."/>
            <person name="Hui J."/>
            <person name="Leung T.F."/>
            <person name="Tungtrongchitr A."/>
            <person name="Zhong N."/>
            <person name="Liu Z."/>
            <person name="Tsui S."/>
        </authorList>
    </citation>
    <scope>NUCLEOTIDE SEQUENCE</scope>
    <source>
        <strain evidence="3">Derf</strain>
        <tissue evidence="3">Whole organism</tissue>
    </source>
</reference>
<dbReference type="AlphaFoldDB" id="A0A922LBP6"/>
<evidence type="ECO:0000313" key="3">
    <source>
        <dbReference type="EMBL" id="KAH9528117.1"/>
    </source>
</evidence>
<evidence type="ECO:0000256" key="2">
    <source>
        <dbReference type="SAM" id="Phobius"/>
    </source>
</evidence>
<reference evidence="3" key="1">
    <citation type="submission" date="2013-05" db="EMBL/GenBank/DDBJ databases">
        <authorList>
            <person name="Yim A.K.Y."/>
            <person name="Chan T.F."/>
            <person name="Ji K.M."/>
            <person name="Liu X.Y."/>
            <person name="Zhou J.W."/>
            <person name="Li R.Q."/>
            <person name="Yang K.Y."/>
            <person name="Li J."/>
            <person name="Li M."/>
            <person name="Law P.T.W."/>
            <person name="Wu Y.L."/>
            <person name="Cai Z.L."/>
            <person name="Qin H."/>
            <person name="Bao Y."/>
            <person name="Leung R.K.K."/>
            <person name="Ng P.K.S."/>
            <person name="Zou J."/>
            <person name="Zhong X.J."/>
            <person name="Ran P.X."/>
            <person name="Zhong N.S."/>
            <person name="Liu Z.G."/>
            <person name="Tsui S.K.W."/>
        </authorList>
    </citation>
    <scope>NUCLEOTIDE SEQUENCE</scope>
    <source>
        <strain evidence="3">Derf</strain>
        <tissue evidence="3">Whole organism</tissue>
    </source>
</reference>
<feature type="transmembrane region" description="Helical" evidence="2">
    <location>
        <begin position="26"/>
        <end position="47"/>
    </location>
</feature>
<organism evidence="3 4">
    <name type="scientific">Dermatophagoides farinae</name>
    <name type="common">American house dust mite</name>
    <dbReference type="NCBI Taxonomy" id="6954"/>
    <lineage>
        <taxon>Eukaryota</taxon>
        <taxon>Metazoa</taxon>
        <taxon>Ecdysozoa</taxon>
        <taxon>Arthropoda</taxon>
        <taxon>Chelicerata</taxon>
        <taxon>Arachnida</taxon>
        <taxon>Acari</taxon>
        <taxon>Acariformes</taxon>
        <taxon>Sarcoptiformes</taxon>
        <taxon>Astigmata</taxon>
        <taxon>Psoroptidia</taxon>
        <taxon>Analgoidea</taxon>
        <taxon>Pyroglyphidae</taxon>
        <taxon>Dermatophagoidinae</taxon>
        <taxon>Dermatophagoides</taxon>
    </lineage>
</organism>
<comment type="caution">
    <text evidence="3">The sequence shown here is derived from an EMBL/GenBank/DDBJ whole genome shotgun (WGS) entry which is preliminary data.</text>
</comment>
<sequence length="131" mass="15475">MSREFDQRLKQDSDESDKHSPEFLTVPVQIFILNFLAIIIAIILFTCRQYLITNEMNFIQMETNARQKELNSTERNNRNVHSKNSGSHRYTVRRKCRKSPSQNENQKTIMKSKPILTKSKKSKFECEIFMG</sequence>
<evidence type="ECO:0000313" key="4">
    <source>
        <dbReference type="Proteomes" id="UP000790347"/>
    </source>
</evidence>
<keyword evidence="2" id="KW-1133">Transmembrane helix</keyword>
<keyword evidence="2" id="KW-0472">Membrane</keyword>
<protein>
    <submittedName>
        <fullName evidence="3">Uncharacterized protein</fullName>
    </submittedName>
</protein>
<dbReference type="Proteomes" id="UP000790347">
    <property type="component" value="Unassembled WGS sequence"/>
</dbReference>
<name>A0A922LBP6_DERFA</name>
<evidence type="ECO:0000256" key="1">
    <source>
        <dbReference type="SAM" id="MobiDB-lite"/>
    </source>
</evidence>
<keyword evidence="2" id="KW-0812">Transmembrane</keyword>
<proteinExistence type="predicted"/>
<dbReference type="EMBL" id="ASGP02000001">
    <property type="protein sequence ID" value="KAH9528117.1"/>
    <property type="molecule type" value="Genomic_DNA"/>
</dbReference>